<dbReference type="Proteomes" id="UP001482620">
    <property type="component" value="Unassembled WGS sequence"/>
</dbReference>
<accession>A0ABV0U4J9</accession>
<keyword evidence="2" id="KW-1185">Reference proteome</keyword>
<gene>
    <name evidence="1" type="ORF">ILYODFUR_034917</name>
</gene>
<proteinExistence type="predicted"/>
<protein>
    <submittedName>
        <fullName evidence="1">Uncharacterized protein</fullName>
    </submittedName>
</protein>
<name>A0ABV0U4J9_9TELE</name>
<reference evidence="1 2" key="1">
    <citation type="submission" date="2021-06" db="EMBL/GenBank/DDBJ databases">
        <authorList>
            <person name="Palmer J.M."/>
        </authorList>
    </citation>
    <scope>NUCLEOTIDE SEQUENCE [LARGE SCALE GENOMIC DNA]</scope>
    <source>
        <strain evidence="2">if_2019</strain>
        <tissue evidence="1">Muscle</tissue>
    </source>
</reference>
<organism evidence="1 2">
    <name type="scientific">Ilyodon furcidens</name>
    <name type="common">goldbreast splitfin</name>
    <dbReference type="NCBI Taxonomy" id="33524"/>
    <lineage>
        <taxon>Eukaryota</taxon>
        <taxon>Metazoa</taxon>
        <taxon>Chordata</taxon>
        <taxon>Craniata</taxon>
        <taxon>Vertebrata</taxon>
        <taxon>Euteleostomi</taxon>
        <taxon>Actinopterygii</taxon>
        <taxon>Neopterygii</taxon>
        <taxon>Teleostei</taxon>
        <taxon>Neoteleostei</taxon>
        <taxon>Acanthomorphata</taxon>
        <taxon>Ovalentaria</taxon>
        <taxon>Atherinomorphae</taxon>
        <taxon>Cyprinodontiformes</taxon>
        <taxon>Goodeidae</taxon>
        <taxon>Ilyodon</taxon>
    </lineage>
</organism>
<dbReference type="EMBL" id="JAHRIQ010052797">
    <property type="protein sequence ID" value="MEQ2238612.1"/>
    <property type="molecule type" value="Genomic_DNA"/>
</dbReference>
<comment type="caution">
    <text evidence="1">The sequence shown here is derived from an EMBL/GenBank/DDBJ whole genome shotgun (WGS) entry which is preliminary data.</text>
</comment>
<evidence type="ECO:0000313" key="1">
    <source>
        <dbReference type="EMBL" id="MEQ2238612.1"/>
    </source>
</evidence>
<sequence length="86" mass="9695">VSRFINAEKEFQHKSERQYQIVQYSESSSVFYLHWIKGGTCDRDGLPDEISASLAGELRILWEFSPLVGGAGTESPRLLFFPNPGC</sequence>
<feature type="non-terminal residue" evidence="1">
    <location>
        <position position="1"/>
    </location>
</feature>
<evidence type="ECO:0000313" key="2">
    <source>
        <dbReference type="Proteomes" id="UP001482620"/>
    </source>
</evidence>